<keyword evidence="2" id="KW-0812">Transmembrane</keyword>
<dbReference type="GO" id="GO:0004888">
    <property type="term" value="F:transmembrane signaling receptor activity"/>
    <property type="evidence" value="ECO:0007669"/>
    <property type="project" value="InterPro"/>
</dbReference>
<keyword evidence="1" id="KW-1015">Disulfide bond</keyword>
<dbReference type="Gene3D" id="1.10.533.10">
    <property type="entry name" value="Death Domain, Fas"/>
    <property type="match status" value="1"/>
</dbReference>
<dbReference type="PANTHER" id="PTHR47220">
    <property type="entry name" value="TUMOR NECROSIS FACTOR RECEPTOR SUPERFAMILY MEMBER 25"/>
    <property type="match status" value="1"/>
</dbReference>
<evidence type="ECO:0000313" key="4">
    <source>
        <dbReference type="EnsemblMetazoa" id="G29899.1:cds"/>
    </source>
</evidence>
<proteinExistence type="predicted"/>
<dbReference type="SUPFAM" id="SSF57586">
    <property type="entry name" value="TNF receptor-like"/>
    <property type="match status" value="1"/>
</dbReference>
<dbReference type="PRINTS" id="PR01680">
    <property type="entry name" value="TNFACTORR6"/>
</dbReference>
<evidence type="ECO:0000259" key="3">
    <source>
        <dbReference type="PROSITE" id="PS50050"/>
    </source>
</evidence>
<dbReference type="Proteomes" id="UP000005408">
    <property type="component" value="Unassembled WGS sequence"/>
</dbReference>
<dbReference type="Gene3D" id="2.10.50.10">
    <property type="entry name" value="Tumor Necrosis Factor Receptor, subunit A, domain 2"/>
    <property type="match status" value="2"/>
</dbReference>
<dbReference type="OrthoDB" id="6162225at2759"/>
<dbReference type="InterPro" id="IPR011029">
    <property type="entry name" value="DEATH-like_dom_sf"/>
</dbReference>
<feature type="transmembrane region" description="Helical" evidence="2">
    <location>
        <begin position="149"/>
        <end position="174"/>
    </location>
</feature>
<dbReference type="GO" id="GO:0005886">
    <property type="term" value="C:plasma membrane"/>
    <property type="evidence" value="ECO:0007669"/>
    <property type="project" value="TreeGrafter"/>
</dbReference>
<dbReference type="OMA" id="THESNHP"/>
<evidence type="ECO:0000313" key="5">
    <source>
        <dbReference type="Proteomes" id="UP000005408"/>
    </source>
</evidence>
<sequence>MMASLYVSTTGLLCMMCGPGTYKTNDCVTNMTSATCAECPTGTFQTTDNQAQYCAACLTTCVDRYQVVSAPCTKIANTKCRCKDGYYFKNLSVDGSEGHCLQNKTTLQSSKDFQITKSNESECGNTSSLFCQLEKRLFNFTQDSGPEKYVLLVAPIISLAASVVGFLLLIIYYAKSPITVPKKRDFGVIGCTFERLHDDEWRSLLLFIATQSVFEEYIFFFKVLFEISGLDDNVESIISTHESNHPFSRTEVIYECLQTWRQKLNRNASVEALYTALSRVGCRRRVIRKVRGKYKQLVVSRIRPPALKRSHSYTAGLLGETKEAIQGKSKVELSAYI</sequence>
<dbReference type="GO" id="GO:0007165">
    <property type="term" value="P:signal transduction"/>
    <property type="evidence" value="ECO:0007669"/>
    <property type="project" value="InterPro"/>
</dbReference>
<dbReference type="EnsemblMetazoa" id="G29899.1">
    <property type="protein sequence ID" value="G29899.1:cds"/>
    <property type="gene ID" value="G29899"/>
</dbReference>
<keyword evidence="2" id="KW-1133">Transmembrane helix</keyword>
<dbReference type="SMART" id="SM00208">
    <property type="entry name" value="TNFR"/>
    <property type="match status" value="1"/>
</dbReference>
<dbReference type="GO" id="GO:0006955">
    <property type="term" value="P:immune response"/>
    <property type="evidence" value="ECO:0007669"/>
    <property type="project" value="InterPro"/>
</dbReference>
<feature type="domain" description="TNFR-Cys" evidence="3">
    <location>
        <begin position="38"/>
        <end position="80"/>
    </location>
</feature>
<dbReference type="GO" id="GO:0006915">
    <property type="term" value="P:apoptotic process"/>
    <property type="evidence" value="ECO:0007669"/>
    <property type="project" value="InterPro"/>
</dbReference>
<protein>
    <recommendedName>
        <fullName evidence="3">TNFR-Cys domain-containing protein</fullName>
    </recommendedName>
</protein>
<dbReference type="InterPro" id="IPR022329">
    <property type="entry name" value="TNFR_25"/>
</dbReference>
<accession>A0A8W8LVH9</accession>
<comment type="caution">
    <text evidence="1">Lacks conserved residue(s) required for the propagation of feature annotation.</text>
</comment>
<keyword evidence="5" id="KW-1185">Reference proteome</keyword>
<name>A0A8W8LVH9_MAGGI</name>
<dbReference type="SUPFAM" id="SSF47986">
    <property type="entry name" value="DEATH domain"/>
    <property type="match status" value="1"/>
</dbReference>
<dbReference type="InterPro" id="IPR008063">
    <property type="entry name" value="Fas_rcpt"/>
</dbReference>
<dbReference type="AlphaFoldDB" id="A0A8W8LVH9"/>
<dbReference type="CDD" id="cd00185">
    <property type="entry name" value="TNFRSF"/>
    <property type="match status" value="1"/>
</dbReference>
<keyword evidence="2" id="KW-0472">Membrane</keyword>
<reference evidence="4" key="1">
    <citation type="submission" date="2022-08" db="UniProtKB">
        <authorList>
            <consortium name="EnsemblMetazoa"/>
        </authorList>
    </citation>
    <scope>IDENTIFICATION</scope>
    <source>
        <strain evidence="4">05x7-T-G4-1.051#20</strain>
    </source>
</reference>
<feature type="repeat" description="TNFR-Cys" evidence="1">
    <location>
        <begin position="38"/>
        <end position="80"/>
    </location>
</feature>
<evidence type="ECO:0000256" key="1">
    <source>
        <dbReference type="PROSITE-ProRule" id="PRU00206"/>
    </source>
</evidence>
<dbReference type="CDD" id="cd01670">
    <property type="entry name" value="Death"/>
    <property type="match status" value="1"/>
</dbReference>
<dbReference type="InterPro" id="IPR001368">
    <property type="entry name" value="TNFR/NGFR_Cys_rich_reg"/>
</dbReference>
<evidence type="ECO:0000256" key="2">
    <source>
        <dbReference type="SAM" id="Phobius"/>
    </source>
</evidence>
<dbReference type="PANTHER" id="PTHR47220:SF1">
    <property type="entry name" value="TUMOR NECROSIS FACTOR RECEPTOR SUPERFAMILY MEMBER 25"/>
    <property type="match status" value="1"/>
</dbReference>
<feature type="disulfide bond" evidence="1">
    <location>
        <begin position="39"/>
        <end position="54"/>
    </location>
</feature>
<organism evidence="4 5">
    <name type="scientific">Magallana gigas</name>
    <name type="common">Pacific oyster</name>
    <name type="synonym">Crassostrea gigas</name>
    <dbReference type="NCBI Taxonomy" id="29159"/>
    <lineage>
        <taxon>Eukaryota</taxon>
        <taxon>Metazoa</taxon>
        <taxon>Spiralia</taxon>
        <taxon>Lophotrochozoa</taxon>
        <taxon>Mollusca</taxon>
        <taxon>Bivalvia</taxon>
        <taxon>Autobranchia</taxon>
        <taxon>Pteriomorphia</taxon>
        <taxon>Ostreida</taxon>
        <taxon>Ostreoidea</taxon>
        <taxon>Ostreidae</taxon>
        <taxon>Magallana</taxon>
    </lineage>
</organism>
<dbReference type="PROSITE" id="PS50050">
    <property type="entry name" value="TNFR_NGFR_2"/>
    <property type="match status" value="1"/>
</dbReference>